<keyword evidence="9" id="KW-1185">Reference proteome</keyword>
<gene>
    <name evidence="8" type="primary">scfB</name>
    <name evidence="8" type="ORF">INF28_07945</name>
</gene>
<reference evidence="8" key="1">
    <citation type="submission" date="2020-10" db="EMBL/GenBank/DDBJ databases">
        <title>ChiBAC.</title>
        <authorList>
            <person name="Zenner C."/>
            <person name="Hitch T.C.A."/>
            <person name="Clavel T."/>
        </authorList>
    </citation>
    <scope>NUCLEOTIDE SEQUENCE</scope>
    <source>
        <strain evidence="8">DSM 107454</strain>
    </source>
</reference>
<dbReference type="PROSITE" id="PS01305">
    <property type="entry name" value="MOAA_NIFB_PQQE"/>
    <property type="match status" value="1"/>
</dbReference>
<dbReference type="PANTHER" id="PTHR43273:SF8">
    <property type="entry name" value="RADICAL SAM DOMAIN PROTEIN"/>
    <property type="match status" value="1"/>
</dbReference>
<evidence type="ECO:0000256" key="3">
    <source>
        <dbReference type="ARBA" id="ARBA00022691"/>
    </source>
</evidence>
<evidence type="ECO:0000256" key="6">
    <source>
        <dbReference type="ARBA" id="ARBA00023014"/>
    </source>
</evidence>
<dbReference type="CDD" id="cd01335">
    <property type="entry name" value="Radical_SAM"/>
    <property type="match status" value="1"/>
</dbReference>
<dbReference type="Pfam" id="PF13186">
    <property type="entry name" value="SPASM"/>
    <property type="match status" value="1"/>
</dbReference>
<dbReference type="Proteomes" id="UP000806542">
    <property type="component" value="Unassembled WGS sequence"/>
</dbReference>
<dbReference type="GO" id="GO:0051539">
    <property type="term" value="F:4 iron, 4 sulfur cluster binding"/>
    <property type="evidence" value="ECO:0007669"/>
    <property type="project" value="UniProtKB-KW"/>
</dbReference>
<dbReference type="InterPro" id="IPR007197">
    <property type="entry name" value="rSAM"/>
</dbReference>
<keyword evidence="6" id="KW-0411">Iron-sulfur</keyword>
<name>A0A9D5RBV4_9FIRM</name>
<dbReference type="GO" id="GO:0046872">
    <property type="term" value="F:metal ion binding"/>
    <property type="evidence" value="ECO:0007669"/>
    <property type="project" value="UniProtKB-KW"/>
</dbReference>
<dbReference type="SUPFAM" id="SSF102114">
    <property type="entry name" value="Radical SAM enzymes"/>
    <property type="match status" value="1"/>
</dbReference>
<dbReference type="GO" id="GO:0016491">
    <property type="term" value="F:oxidoreductase activity"/>
    <property type="evidence" value="ECO:0007669"/>
    <property type="project" value="InterPro"/>
</dbReference>
<evidence type="ECO:0000256" key="4">
    <source>
        <dbReference type="ARBA" id="ARBA00022723"/>
    </source>
</evidence>
<accession>A0A9D5RBV4</accession>
<dbReference type="InterPro" id="IPR000385">
    <property type="entry name" value="MoaA_NifB_PqqE_Fe-S-bd_CS"/>
</dbReference>
<proteinExistence type="predicted"/>
<dbReference type="PROSITE" id="PS51918">
    <property type="entry name" value="RADICAL_SAM"/>
    <property type="match status" value="1"/>
</dbReference>
<dbReference type="SFLD" id="SFLDS00029">
    <property type="entry name" value="Radical_SAM"/>
    <property type="match status" value="1"/>
</dbReference>
<dbReference type="Gene3D" id="3.20.20.70">
    <property type="entry name" value="Aldolase class I"/>
    <property type="match status" value="1"/>
</dbReference>
<evidence type="ECO:0000313" key="8">
    <source>
        <dbReference type="EMBL" id="MBE5040393.1"/>
    </source>
</evidence>
<dbReference type="PANTHER" id="PTHR43273">
    <property type="entry name" value="ANAEROBIC SULFATASE-MATURATING ENZYME HOMOLOG ASLB-RELATED"/>
    <property type="match status" value="1"/>
</dbReference>
<dbReference type="RefSeq" id="WP_226392946.1">
    <property type="nucleotide sequence ID" value="NZ_JADCKB010000015.1"/>
</dbReference>
<dbReference type="InterPro" id="IPR047602">
    <property type="entry name" value="SPASM_CteB-like"/>
</dbReference>
<dbReference type="InterPro" id="IPR023867">
    <property type="entry name" value="Sulphatase_maturase_rSAM"/>
</dbReference>
<evidence type="ECO:0000256" key="1">
    <source>
        <dbReference type="ARBA" id="ARBA00001966"/>
    </source>
</evidence>
<evidence type="ECO:0000259" key="7">
    <source>
        <dbReference type="PROSITE" id="PS51918"/>
    </source>
</evidence>
<sequence>MVHAFQMKDKYIALDVNSGCVHVLDKLCYDIICFLCDHDLLPEPEVFEKTVDQLGKIYQRDALQEGWDEIKELYANGVLFSADEYADIAVNMKRHSPVKAMCLHVAHDCNLRCAYCFADEGAYHNRRELMSAETGKQAMDFLIQHSGNRRNLEVDFFGGEPLMNFDVVKEVVEYAREQEKIHNKNFRFTITTNGVLLNDENLAFINKNMSNVVLSLDGRKEVNDRVRCKVDGSGSYDSIVPKLIKVAESRHQDNYYVRGTFTKYNLDFSKDVLHLADLGFKQTSVEPVVSEPGAPYAITEEDLPKLFEEYEKLVEAYLQRKKEGRGFNFFHFMIDLEQGPCVIKRLSGCGAGCEYLAVAPNGDIYPCHQFVGTEKYKMGNIAQDTLNQELRGMFEECNVYTKPKCRECFAKFYCSGGCMANACLLNGDINEPHEISCKLQRKRVECSLYAKAVEAELGL</sequence>
<comment type="caution">
    <text evidence="8">The sequence shown here is derived from an EMBL/GenBank/DDBJ whole genome shotgun (WGS) entry which is preliminary data.</text>
</comment>
<dbReference type="CDD" id="cd21124">
    <property type="entry name" value="SPASM_CteB-like"/>
    <property type="match status" value="1"/>
</dbReference>
<dbReference type="SFLD" id="SFLDG01384">
    <property type="entry name" value="thioether_bond_formation_requi"/>
    <property type="match status" value="1"/>
</dbReference>
<keyword evidence="2" id="KW-0004">4Fe-4S</keyword>
<organism evidence="8 9">
    <name type="scientific">Ructibacterium gallinarum</name>
    <dbReference type="NCBI Taxonomy" id="2779355"/>
    <lineage>
        <taxon>Bacteria</taxon>
        <taxon>Bacillati</taxon>
        <taxon>Bacillota</taxon>
        <taxon>Clostridia</taxon>
        <taxon>Eubacteriales</taxon>
        <taxon>Oscillospiraceae</taxon>
        <taxon>Ructibacterium</taxon>
    </lineage>
</organism>
<keyword evidence="4" id="KW-0479">Metal-binding</keyword>
<evidence type="ECO:0000313" key="9">
    <source>
        <dbReference type="Proteomes" id="UP000806542"/>
    </source>
</evidence>
<evidence type="ECO:0000256" key="5">
    <source>
        <dbReference type="ARBA" id="ARBA00023004"/>
    </source>
</evidence>
<dbReference type="InterPro" id="IPR023885">
    <property type="entry name" value="4Fe4S-binding_SPASM_dom"/>
</dbReference>
<dbReference type="SFLD" id="SFLDG01067">
    <property type="entry name" value="SPASM/twitch_domain_containing"/>
    <property type="match status" value="1"/>
</dbReference>
<dbReference type="InterPro" id="IPR058240">
    <property type="entry name" value="rSAM_sf"/>
</dbReference>
<dbReference type="InterPro" id="IPR013785">
    <property type="entry name" value="Aldolase_TIM"/>
</dbReference>
<dbReference type="InterPro" id="IPR024025">
    <property type="entry name" value="SCIFF_rSAM_maturase"/>
</dbReference>
<protein>
    <submittedName>
        <fullName evidence="8">Thioether cross-link-forming SCIFF peptide maturase</fullName>
    </submittedName>
</protein>
<dbReference type="Pfam" id="PF04055">
    <property type="entry name" value="Radical_SAM"/>
    <property type="match status" value="1"/>
</dbReference>
<dbReference type="NCBIfam" id="TIGR03974">
    <property type="entry name" value="rSAM_six_Cys"/>
    <property type="match status" value="1"/>
</dbReference>
<feature type="domain" description="Radical SAM core" evidence="7">
    <location>
        <begin position="95"/>
        <end position="323"/>
    </location>
</feature>
<evidence type="ECO:0000256" key="2">
    <source>
        <dbReference type="ARBA" id="ARBA00022485"/>
    </source>
</evidence>
<dbReference type="AlphaFoldDB" id="A0A9D5RBV4"/>
<dbReference type="NCBIfam" id="TIGR04085">
    <property type="entry name" value="rSAM_more_4Fe4S"/>
    <property type="match status" value="1"/>
</dbReference>
<keyword evidence="3" id="KW-0949">S-adenosyl-L-methionine</keyword>
<comment type="cofactor">
    <cofactor evidence="1">
        <name>[4Fe-4S] cluster</name>
        <dbReference type="ChEBI" id="CHEBI:49883"/>
    </cofactor>
</comment>
<dbReference type="SFLD" id="SFLDG01386">
    <property type="entry name" value="main_SPASM_domain-containing"/>
    <property type="match status" value="1"/>
</dbReference>
<keyword evidence="5" id="KW-0408">Iron</keyword>
<dbReference type="EMBL" id="JADCKB010000015">
    <property type="protein sequence ID" value="MBE5040393.1"/>
    <property type="molecule type" value="Genomic_DNA"/>
</dbReference>